<name>A0ABM5JQB1_DIAVI</name>
<keyword evidence="6" id="KW-1185">Reference proteome</keyword>
<feature type="domain" description="PUM-HD" evidence="4">
    <location>
        <begin position="373"/>
        <end position="710"/>
    </location>
</feature>
<reference evidence="5" key="1">
    <citation type="submission" date="2025-05" db="UniProtKB">
        <authorList>
            <consortium name="EnsemblMetazoa"/>
        </authorList>
    </citation>
    <scope>IDENTIFICATION</scope>
</reference>
<feature type="repeat" description="Pumilio" evidence="2">
    <location>
        <begin position="537"/>
        <end position="572"/>
    </location>
</feature>
<keyword evidence="1" id="KW-0677">Repeat</keyword>
<feature type="repeat" description="Pumilio" evidence="2">
    <location>
        <begin position="573"/>
        <end position="608"/>
    </location>
</feature>
<feature type="region of interest" description="Disordered" evidence="3">
    <location>
        <begin position="134"/>
        <end position="154"/>
    </location>
</feature>
<dbReference type="CDD" id="cd07920">
    <property type="entry name" value="Pumilio"/>
    <property type="match status" value="1"/>
</dbReference>
<dbReference type="InterPro" id="IPR016024">
    <property type="entry name" value="ARM-type_fold"/>
</dbReference>
<dbReference type="GeneID" id="114338763"/>
<dbReference type="InterPro" id="IPR033712">
    <property type="entry name" value="Pumilio_RNA-bd"/>
</dbReference>
<evidence type="ECO:0000313" key="6">
    <source>
        <dbReference type="Proteomes" id="UP001652700"/>
    </source>
</evidence>
<feature type="repeat" description="Pumilio" evidence="2">
    <location>
        <begin position="465"/>
        <end position="500"/>
    </location>
</feature>
<feature type="repeat" description="Pumilio" evidence="2">
    <location>
        <begin position="648"/>
        <end position="684"/>
    </location>
</feature>
<proteinExistence type="predicted"/>
<dbReference type="Gene3D" id="1.25.10.10">
    <property type="entry name" value="Leucine-rich Repeat Variant"/>
    <property type="match status" value="1"/>
</dbReference>
<evidence type="ECO:0000313" key="5">
    <source>
        <dbReference type="EnsemblMetazoa" id="XP_050500127.1"/>
    </source>
</evidence>
<sequence>MVVLQETGSPIHAPAAILDHLDYRRLKMVPKRYLSIHPYLTPFCAKDLKTQIQLFRSQQSQAATPSAAQLQLLQQQQQQYLAQQQQAAAAFPQPPYLVNPQQEPYLITAGVPAQYYGVGPWVYPAPPANLIQQGASNGARRPLTPNGTTEAQQQVQPQVPGGYIVPYYDQNATPILMAQNAAAMRNGTPMRLVSPAPVLVQPQAAAAAATRQTQAAAAAHAAAASLYSSTQQSLYGATNVNTSVNGTTLGDNLTGLGLTTTTTARRDSFDRNTSAFSPSLEYRQKWPTSYNIGSSPSPLTGSLTPPPTAPLQLGGLVNSRVLSAAPGAEAKYRNSVAAGLNTTAIFGSTNSLFTKINSTLTTVPATLDKGPQGRSRLLEDFRNNRYPNLQLRDLANHIVEFSQDQHGSRFIQQKLERATATEKQMVFNEILSAAYNLMTDVFGNYVIQKFFEFGTPEQKTTLAQKVRGHVLPLALQMYGCRVIQKALESIPPEQQQEIVRELDGHVLKCVKDQNGNHVVQKCIECVDPNALQFIIASFSGQVYTLSTHPYGCRVIQRILEHCTPEQTAPILAELHQHTDQLIQDQFGNYVIQHVLEHGKPEDKSQLINSVRGKVLVLSQHKFASNVVEKCVTHATRAERALLIEEVCGFNDNALHVMMKDQYANYVVQKMIDVSEPTQRKVLMHKIRPHLNSLRKYTYGKHIIAKLEKYFMKAPGSLSSIGGELGPIGPPTNGVL</sequence>
<protein>
    <recommendedName>
        <fullName evidence="4">PUM-HD domain-containing protein</fullName>
    </recommendedName>
</protein>
<feature type="repeat" description="Pumilio" evidence="2">
    <location>
        <begin position="501"/>
        <end position="536"/>
    </location>
</feature>
<evidence type="ECO:0000256" key="3">
    <source>
        <dbReference type="SAM" id="MobiDB-lite"/>
    </source>
</evidence>
<accession>A0ABM5JQB1</accession>
<feature type="repeat" description="Pumilio" evidence="2">
    <location>
        <begin position="393"/>
        <end position="428"/>
    </location>
</feature>
<dbReference type="PANTHER" id="PTHR12537:SF12">
    <property type="entry name" value="MATERNAL PROTEIN PUMILIO"/>
    <property type="match status" value="1"/>
</dbReference>
<evidence type="ECO:0000256" key="2">
    <source>
        <dbReference type="PROSITE-ProRule" id="PRU00317"/>
    </source>
</evidence>
<dbReference type="RefSeq" id="XP_050500127.1">
    <property type="nucleotide sequence ID" value="XM_050644170.1"/>
</dbReference>
<dbReference type="SMART" id="SM00025">
    <property type="entry name" value="Pumilio"/>
    <property type="match status" value="8"/>
</dbReference>
<dbReference type="InterPro" id="IPR011989">
    <property type="entry name" value="ARM-like"/>
</dbReference>
<dbReference type="PANTHER" id="PTHR12537">
    <property type="entry name" value="RNA BINDING PROTEIN PUMILIO-RELATED"/>
    <property type="match status" value="1"/>
</dbReference>
<evidence type="ECO:0000259" key="4">
    <source>
        <dbReference type="PROSITE" id="PS50303"/>
    </source>
</evidence>
<feature type="repeat" description="Pumilio" evidence="2">
    <location>
        <begin position="429"/>
        <end position="464"/>
    </location>
</feature>
<dbReference type="InterPro" id="IPR001313">
    <property type="entry name" value="Pumilio_RNA-bd_rpt"/>
</dbReference>
<dbReference type="InterPro" id="IPR033133">
    <property type="entry name" value="PUM-HD"/>
</dbReference>
<dbReference type="Proteomes" id="UP001652700">
    <property type="component" value="Unplaced"/>
</dbReference>
<organism evidence="5 6">
    <name type="scientific">Diabrotica virgifera virgifera</name>
    <name type="common">western corn rootworm</name>
    <dbReference type="NCBI Taxonomy" id="50390"/>
    <lineage>
        <taxon>Eukaryota</taxon>
        <taxon>Metazoa</taxon>
        <taxon>Ecdysozoa</taxon>
        <taxon>Arthropoda</taxon>
        <taxon>Hexapoda</taxon>
        <taxon>Insecta</taxon>
        <taxon>Pterygota</taxon>
        <taxon>Neoptera</taxon>
        <taxon>Endopterygota</taxon>
        <taxon>Coleoptera</taxon>
        <taxon>Polyphaga</taxon>
        <taxon>Cucujiformia</taxon>
        <taxon>Chrysomeloidea</taxon>
        <taxon>Chrysomelidae</taxon>
        <taxon>Galerucinae</taxon>
        <taxon>Diabroticina</taxon>
        <taxon>Diabroticites</taxon>
        <taxon>Diabrotica</taxon>
    </lineage>
</organism>
<dbReference type="Pfam" id="PF00806">
    <property type="entry name" value="PUF"/>
    <property type="match status" value="8"/>
</dbReference>
<dbReference type="SUPFAM" id="SSF48371">
    <property type="entry name" value="ARM repeat"/>
    <property type="match status" value="1"/>
</dbReference>
<dbReference type="EnsemblMetazoa" id="XM_050644170.1">
    <property type="protein sequence ID" value="XP_050500127.1"/>
    <property type="gene ID" value="LOC114338763"/>
</dbReference>
<evidence type="ECO:0000256" key="1">
    <source>
        <dbReference type="ARBA" id="ARBA00022737"/>
    </source>
</evidence>
<dbReference type="PROSITE" id="PS50302">
    <property type="entry name" value="PUM"/>
    <property type="match status" value="8"/>
</dbReference>
<feature type="repeat" description="Pumilio" evidence="2">
    <location>
        <begin position="609"/>
        <end position="644"/>
    </location>
</feature>
<dbReference type="PROSITE" id="PS50303">
    <property type="entry name" value="PUM_HD"/>
    <property type="match status" value="1"/>
</dbReference>